<dbReference type="AlphaFoldDB" id="A0AA44QCG2"/>
<dbReference type="Proteomes" id="UP000226357">
    <property type="component" value="Unassembled WGS sequence"/>
</dbReference>
<dbReference type="InterPro" id="IPR019715">
    <property type="entry name" value="Haemolysin_XhlA"/>
</dbReference>
<dbReference type="EMBL" id="NVBO01000053">
    <property type="protein sequence ID" value="PFS03805.1"/>
    <property type="molecule type" value="Genomic_DNA"/>
</dbReference>
<evidence type="ECO:0000313" key="3">
    <source>
        <dbReference type="EMBL" id="PFS03805.1"/>
    </source>
</evidence>
<comment type="caution">
    <text evidence="3">The sequence shown here is derived from an EMBL/GenBank/DDBJ whole genome shotgun (WGS) entry which is preliminary data.</text>
</comment>
<evidence type="ECO:0008006" key="5">
    <source>
        <dbReference type="Google" id="ProtNLM"/>
    </source>
</evidence>
<feature type="coiled-coil region" evidence="1">
    <location>
        <begin position="1"/>
        <end position="28"/>
    </location>
</feature>
<keyword evidence="2" id="KW-0472">Membrane</keyword>
<keyword evidence="2" id="KW-1133">Transmembrane helix</keyword>
<feature type="transmembrane region" description="Helical" evidence="2">
    <location>
        <begin position="52"/>
        <end position="70"/>
    </location>
</feature>
<organism evidence="3 4">
    <name type="scientific">Bacillus cereus</name>
    <dbReference type="NCBI Taxonomy" id="1396"/>
    <lineage>
        <taxon>Bacteria</taxon>
        <taxon>Bacillati</taxon>
        <taxon>Bacillota</taxon>
        <taxon>Bacilli</taxon>
        <taxon>Bacillales</taxon>
        <taxon>Bacillaceae</taxon>
        <taxon>Bacillus</taxon>
        <taxon>Bacillus cereus group</taxon>
    </lineage>
</organism>
<proteinExistence type="predicted"/>
<accession>A0AA44QCG2</accession>
<gene>
    <name evidence="3" type="ORF">COK38_07380</name>
</gene>
<sequence>MHDLNEEMDDLKVTVKELTKDIRILETRVIINEKDIATINKQLERINMNTTWILRIIVGAVLTGVLGLIIKGTL</sequence>
<protein>
    <recommendedName>
        <fullName evidence="5">XpaF1 protein</fullName>
    </recommendedName>
</protein>
<name>A0AA44QCG2_BACCE</name>
<keyword evidence="1" id="KW-0175">Coiled coil</keyword>
<keyword evidence="2" id="KW-0812">Transmembrane</keyword>
<evidence type="ECO:0000256" key="2">
    <source>
        <dbReference type="SAM" id="Phobius"/>
    </source>
</evidence>
<dbReference type="Pfam" id="PF10779">
    <property type="entry name" value="XhlA"/>
    <property type="match status" value="1"/>
</dbReference>
<evidence type="ECO:0000313" key="4">
    <source>
        <dbReference type="Proteomes" id="UP000226357"/>
    </source>
</evidence>
<evidence type="ECO:0000256" key="1">
    <source>
        <dbReference type="SAM" id="Coils"/>
    </source>
</evidence>
<reference evidence="3 4" key="1">
    <citation type="submission" date="2017-09" db="EMBL/GenBank/DDBJ databases">
        <title>Large-scale bioinformatics analysis of Bacillus genomes uncovers conserved roles of natural products in bacterial physiology.</title>
        <authorList>
            <consortium name="Agbiome Team Llc"/>
            <person name="Bleich R.M."/>
            <person name="Grubbs K.J."/>
            <person name="Santa Maria K.C."/>
            <person name="Allen S.E."/>
            <person name="Farag S."/>
            <person name="Shank E.A."/>
            <person name="Bowers A."/>
        </authorList>
    </citation>
    <scope>NUCLEOTIDE SEQUENCE [LARGE SCALE GENOMIC DNA]</scope>
    <source>
        <strain evidence="3 4">AFS067272</strain>
    </source>
</reference>